<feature type="region of interest" description="Disordered" evidence="1">
    <location>
        <begin position="334"/>
        <end position="369"/>
    </location>
</feature>
<feature type="domain" description="DM13" evidence="3">
    <location>
        <begin position="503"/>
        <end position="609"/>
    </location>
</feature>
<dbReference type="PROSITE" id="PS50836">
    <property type="entry name" value="DOMON"/>
    <property type="match status" value="1"/>
</dbReference>
<name>A0A836BXG7_9CHLO</name>
<proteinExistence type="predicted"/>
<comment type="caution">
    <text evidence="4">The sequence shown here is derived from an EMBL/GenBank/DDBJ whole genome shotgun (WGS) entry which is preliminary data.</text>
</comment>
<dbReference type="PANTHER" id="PTHR47281:SF1">
    <property type="entry name" value="OS09G0557700 PROTEIN"/>
    <property type="match status" value="1"/>
</dbReference>
<dbReference type="Pfam" id="PF25489">
    <property type="entry name" value="At5g54830"/>
    <property type="match status" value="1"/>
</dbReference>
<dbReference type="CDD" id="cd09631">
    <property type="entry name" value="DOMON_DOH"/>
    <property type="match status" value="1"/>
</dbReference>
<feature type="compositionally biased region" description="Low complexity" evidence="1">
    <location>
        <begin position="613"/>
        <end position="624"/>
    </location>
</feature>
<dbReference type="EMBL" id="JAEHOE010000056">
    <property type="protein sequence ID" value="KAG2491154.1"/>
    <property type="molecule type" value="Genomic_DNA"/>
</dbReference>
<gene>
    <name evidence="4" type="ORF">HYH03_010595</name>
</gene>
<feature type="domain" description="DM13" evidence="3">
    <location>
        <begin position="655"/>
        <end position="764"/>
    </location>
</feature>
<dbReference type="InterPro" id="IPR005018">
    <property type="entry name" value="DOMON_domain"/>
</dbReference>
<feature type="compositionally biased region" description="Pro residues" evidence="1">
    <location>
        <begin position="625"/>
        <end position="648"/>
    </location>
</feature>
<sequence>MRDVAAASRCGHSKTSAYVGFKGPLVNTEHQIGGDFEILDDCTFKVSMFSYDGQAPATYWWCGSSTSAFSSGSAANDWLFSGVSNGYRTLILELKEGLTWETCKAVSSWCEDVSADLGHVELLPAAQAPALPNRLPDAMTDTMVNCRELQPGVMNVYWTLDSDDVATAGFVRMTLQGALPPTDWMGLGFNSPDLDSVEMVGSDVVIAGLLPSLEPFVDDFFLGARSPCAYNTPGQPGVCPDSYYTNSSGSNNVKLLGMDRRNGVTSITFLRPLKAVDSEYDHDWPTASARPVTFAHGPLNPTSTAERPVVLYHGPSNHAASDATLNLGDKSYSCPTPIGTASGTEPPLSTQPSPSPSPAVPGGSDSNVLFGRTSITVTQGPNPNYPNPPAWGLSYHLDGLETPVLKLFRDVTYTFNIQAGNTHPLYLTSDINGGRSNSGETVYAGGAASFGTAQNPYALSFTPNASTPSEFFYQCWNHQKLGWRVKVIDSDDGSACSKTHPFVGFSSPLTSLEGTFAATLTVVDDCTFSVTGLKYDGAAPDTFWYGAATADASAFKAGWELAAYTAGAADGSGPAITVRMSNGASWDQIGAVGFYCKSLDVLMGVVTLGAPSTVPSPSPSGTSPSPGPAASPRPVPSGSAPPPPPPPMRWCSTRSSFVGYQISLRGREHGLSGIVTVVDTCTIRISKFTYDGQAPDVYWFGADKDRDSAFASGTILTPYTGGAADGTGPDIIITLPRGVSFSSLRAISFYCKSMALSLASAPLAEKCGSSSPLVGFTAPLMGMEHVAYGTFKILDDCTASVEDFIYDGQAPDAFWKVGPSATNFSYAAGARMLLEHSTGAANRSAVVLRLGKGMTWGKTIRGLSFYCETMAMSMATVAIPAAPCKASHAAVGAFIPLMPVEHVTYGTLEIRDDCTGIIHDLLYDGAAPDIHIRLAPEDSDASFKSAAAVDVLPWLAGQAAAARPMTIVFKLPPGQSWSSLKAVSVWCRSVSANMASAPVLPKCGSSPLSGSRLSLAPVVHVAPGAQVAVLDTCTIQVTGFTYDGAAPDLHWYGAPNDTAAAYNSSAAVLLMAWAAGAVQDAIVYLRLPTGMSLSAMGGLSAWCSAMGMNMGSVALAPGCGRTHALVGASSPLTALEHVSPGAMVTVVDDCTIRVDGFTYDGLAPDAFWVAGANDSTAAYNASAMVLSPMWTGGAATASTVFIRLPPGVTLDDVPALSFFCKTMAVNMASTLLLKGCAPKKGAKPRPEVGRTYYFRAFDHVSPGASLLVLDECTLLVEGFTYDGLAPDAFWVAAHADSTAAYNASTAVTISPWTHGAVSSGSLKLKLPKGVTWRSINGISFFCKSMAVNMASAAIA</sequence>
<dbReference type="InterPro" id="IPR057443">
    <property type="entry name" value="At5g54830-like"/>
</dbReference>
<feature type="domain" description="DOMON" evidence="2">
    <location>
        <begin position="152"/>
        <end position="297"/>
    </location>
</feature>
<feature type="domain" description="DM13" evidence="3">
    <location>
        <begin position="1004"/>
        <end position="1116"/>
    </location>
</feature>
<evidence type="ECO:0000259" key="3">
    <source>
        <dbReference type="PROSITE" id="PS51549"/>
    </source>
</evidence>
<dbReference type="SMART" id="SM00686">
    <property type="entry name" value="DM13"/>
    <property type="match status" value="6"/>
</dbReference>
<feature type="region of interest" description="Disordered" evidence="1">
    <location>
        <begin position="613"/>
        <end position="650"/>
    </location>
</feature>
<dbReference type="Pfam" id="PF03351">
    <property type="entry name" value="DOMON"/>
    <property type="match status" value="1"/>
</dbReference>
<evidence type="ECO:0000313" key="5">
    <source>
        <dbReference type="Proteomes" id="UP000612055"/>
    </source>
</evidence>
<feature type="domain" description="DM13" evidence="3">
    <location>
        <begin position="1250"/>
        <end position="1355"/>
    </location>
</feature>
<feature type="domain" description="DM13" evidence="3">
    <location>
        <begin position="892"/>
        <end position="1000"/>
    </location>
</feature>
<evidence type="ECO:0000313" key="4">
    <source>
        <dbReference type="EMBL" id="KAG2491154.1"/>
    </source>
</evidence>
<dbReference type="OrthoDB" id="537678at2759"/>
<accession>A0A836BXG7</accession>
<dbReference type="SMART" id="SM00664">
    <property type="entry name" value="DoH"/>
    <property type="match status" value="1"/>
</dbReference>
<dbReference type="InterPro" id="IPR045879">
    <property type="entry name" value="B561A"/>
</dbReference>
<dbReference type="InterPro" id="IPR045266">
    <property type="entry name" value="DOH_DOMON"/>
</dbReference>
<dbReference type="PANTHER" id="PTHR47281">
    <property type="entry name" value="OS09G0557700 PROTEIN"/>
    <property type="match status" value="1"/>
</dbReference>
<organism evidence="4 5">
    <name type="scientific">Edaphochlamys debaryana</name>
    <dbReference type="NCBI Taxonomy" id="47281"/>
    <lineage>
        <taxon>Eukaryota</taxon>
        <taxon>Viridiplantae</taxon>
        <taxon>Chlorophyta</taxon>
        <taxon>core chlorophytes</taxon>
        <taxon>Chlorophyceae</taxon>
        <taxon>CS clade</taxon>
        <taxon>Chlamydomonadales</taxon>
        <taxon>Chlamydomonadales incertae sedis</taxon>
        <taxon>Edaphochlamys</taxon>
    </lineage>
</organism>
<evidence type="ECO:0000256" key="1">
    <source>
        <dbReference type="SAM" id="MobiDB-lite"/>
    </source>
</evidence>
<dbReference type="InterPro" id="IPR019545">
    <property type="entry name" value="DM13_domain"/>
</dbReference>
<feature type="domain" description="DM13" evidence="3">
    <location>
        <begin position="1127"/>
        <end position="1233"/>
    </location>
</feature>
<dbReference type="Pfam" id="PF10517">
    <property type="entry name" value="DM13"/>
    <property type="match status" value="7"/>
</dbReference>
<feature type="domain" description="DM13" evidence="3">
    <location>
        <begin position="774"/>
        <end position="880"/>
    </location>
</feature>
<feature type="domain" description="DM13" evidence="3">
    <location>
        <begin position="19"/>
        <end position="123"/>
    </location>
</feature>
<dbReference type="PROSITE" id="PS51549">
    <property type="entry name" value="DM13"/>
    <property type="match status" value="8"/>
</dbReference>
<reference evidence="4" key="1">
    <citation type="journal article" date="2020" name="bioRxiv">
        <title>Comparative genomics of Chlamydomonas.</title>
        <authorList>
            <person name="Craig R.J."/>
            <person name="Hasan A.R."/>
            <person name="Ness R.W."/>
            <person name="Keightley P.D."/>
        </authorList>
    </citation>
    <scope>NUCLEOTIDE SEQUENCE</scope>
    <source>
        <strain evidence="4">CCAP 11/70</strain>
    </source>
</reference>
<keyword evidence="5" id="KW-1185">Reference proteome</keyword>
<dbReference type="Proteomes" id="UP000612055">
    <property type="component" value="Unassembled WGS sequence"/>
</dbReference>
<protein>
    <submittedName>
        <fullName evidence="4">Uncharacterized protein</fullName>
    </submittedName>
</protein>
<evidence type="ECO:0000259" key="2">
    <source>
        <dbReference type="PROSITE" id="PS50836"/>
    </source>
</evidence>